<proteinExistence type="predicted"/>
<dbReference type="InterPro" id="IPR000253">
    <property type="entry name" value="FHA_dom"/>
</dbReference>
<feature type="domain" description="FHA" evidence="1">
    <location>
        <begin position="23"/>
        <end position="72"/>
    </location>
</feature>
<dbReference type="SUPFAM" id="SSF49879">
    <property type="entry name" value="SMAD/FHA domain"/>
    <property type="match status" value="2"/>
</dbReference>
<dbReference type="Gene3D" id="2.60.200.20">
    <property type="match status" value="1"/>
</dbReference>
<dbReference type="Proteomes" id="UP000229897">
    <property type="component" value="Chromosome"/>
</dbReference>
<dbReference type="InterPro" id="IPR008984">
    <property type="entry name" value="SMAD_FHA_dom_sf"/>
</dbReference>
<dbReference type="PANTHER" id="PTHR23308">
    <property type="entry name" value="NUCLEAR INHIBITOR OF PROTEIN PHOSPHATASE-1"/>
    <property type="match status" value="1"/>
</dbReference>
<dbReference type="RefSeq" id="WP_099874965.1">
    <property type="nucleotide sequence ID" value="NZ_CP024608.1"/>
</dbReference>
<dbReference type="CDD" id="cd00060">
    <property type="entry name" value="FHA"/>
    <property type="match status" value="1"/>
</dbReference>
<sequence length="197" mass="21253">MAKIIISRDHAVIREVELDKDRMTLGRRPDSDIVLPHPAMSGAHAAFTFILDDVFLEDLGSTNGTYVNGRRVAKHMLEDHDTIVVARFQLEFIGGPRRVEPEPDANAAPMVGAIEVKTGPNAGKRLLLTKPLSTLGKPGVQVVAITRQHGAYYLAHVDGDLAPLVNGVAPGKTPRRLAHGDAIQLGGADMVFCLARE</sequence>
<dbReference type="KEGG" id="mass:CR152_11000"/>
<dbReference type="InterPro" id="IPR050923">
    <property type="entry name" value="Cell_Proc_Reg/RNA_Proc"/>
</dbReference>
<dbReference type="EMBL" id="CP024608">
    <property type="protein sequence ID" value="ATQ74993.1"/>
    <property type="molecule type" value="Genomic_DNA"/>
</dbReference>
<organism evidence="2 3">
    <name type="scientific">Massilia violaceinigra</name>
    <dbReference type="NCBI Taxonomy" id="2045208"/>
    <lineage>
        <taxon>Bacteria</taxon>
        <taxon>Pseudomonadati</taxon>
        <taxon>Pseudomonadota</taxon>
        <taxon>Betaproteobacteria</taxon>
        <taxon>Burkholderiales</taxon>
        <taxon>Oxalobacteraceae</taxon>
        <taxon>Telluria group</taxon>
        <taxon>Massilia</taxon>
    </lineage>
</organism>
<gene>
    <name evidence="2" type="ORF">CR152_11000</name>
</gene>
<dbReference type="Pfam" id="PF00498">
    <property type="entry name" value="FHA"/>
    <property type="match status" value="1"/>
</dbReference>
<evidence type="ECO:0000259" key="1">
    <source>
        <dbReference type="PROSITE" id="PS50006"/>
    </source>
</evidence>
<dbReference type="OrthoDB" id="151099at2"/>
<dbReference type="SMART" id="SM00240">
    <property type="entry name" value="FHA"/>
    <property type="match status" value="1"/>
</dbReference>
<protein>
    <submittedName>
        <fullName evidence="2">Phosphopeptide-binding protein</fullName>
    </submittedName>
</protein>
<reference evidence="2" key="1">
    <citation type="submission" date="2017-10" db="EMBL/GenBank/DDBJ databases">
        <title>Massilia psychrophilum sp. nov., a novel purple-pigmented bacterium isolated from Tianshan glacier, Xinjiang Municipality, China.</title>
        <authorList>
            <person name="Wang H."/>
        </authorList>
    </citation>
    <scope>NUCLEOTIDE SEQUENCE [LARGE SCALE GENOMIC DNA]</scope>
    <source>
        <strain evidence="2">B2</strain>
    </source>
</reference>
<dbReference type="AlphaFoldDB" id="A0A2D2DJ31"/>
<accession>A0A2D2DJ31</accession>
<name>A0A2D2DJ31_9BURK</name>
<evidence type="ECO:0000313" key="2">
    <source>
        <dbReference type="EMBL" id="ATQ74993.1"/>
    </source>
</evidence>
<evidence type="ECO:0000313" key="3">
    <source>
        <dbReference type="Proteomes" id="UP000229897"/>
    </source>
</evidence>
<keyword evidence="3" id="KW-1185">Reference proteome</keyword>
<dbReference type="PROSITE" id="PS50006">
    <property type="entry name" value="FHA_DOMAIN"/>
    <property type="match status" value="1"/>
</dbReference>